<gene>
    <name evidence="2" type="ORF">ACFOZ4_30380</name>
</gene>
<organism evidence="2 3">
    <name type="scientific">Hamadaea flava</name>
    <dbReference type="NCBI Taxonomy" id="1742688"/>
    <lineage>
        <taxon>Bacteria</taxon>
        <taxon>Bacillati</taxon>
        <taxon>Actinomycetota</taxon>
        <taxon>Actinomycetes</taxon>
        <taxon>Micromonosporales</taxon>
        <taxon>Micromonosporaceae</taxon>
        <taxon>Hamadaea</taxon>
    </lineage>
</organism>
<comment type="caution">
    <text evidence="2">The sequence shown here is derived from an EMBL/GenBank/DDBJ whole genome shotgun (WGS) entry which is preliminary data.</text>
</comment>
<proteinExistence type="predicted"/>
<dbReference type="InterPro" id="IPR029058">
    <property type="entry name" value="AB_hydrolase_fold"/>
</dbReference>
<name>A0ABV8LYQ1_9ACTN</name>
<feature type="region of interest" description="Disordered" evidence="1">
    <location>
        <begin position="1"/>
        <end position="82"/>
    </location>
</feature>
<protein>
    <submittedName>
        <fullName evidence="2">Uncharacterized protein</fullName>
    </submittedName>
</protein>
<keyword evidence="3" id="KW-1185">Reference proteome</keyword>
<sequence>MPDHTGEIALGDTSEQRAMAAETETSRSVGRTTSAPTQTATPTPTAPVSPATTTSSAAPTARIPAAASGGSGGPRTDRTNLSYSNGGITSSYHLYAAGLNWTKPVGLLVYADGSGEYGLKNPSSTYLLAGTSGMIAVAKRQNMVLLTPLAPGTGCPDGDGTCWYETSSGYTPIQKTAWSHNLVEYVKSRYNIDTARVALGGYSSGAQWLTEYFAPAYGVRTMTDGVGVAISYGGRCIATPTFTAAYKAAVPFVWDVGDQDSAWTSAYGVKAGESWYRANGFTTQLHVVPGVDHDRSGQFGAIMEREIRKQLGA</sequence>
<dbReference type="EMBL" id="JBHSAY010000019">
    <property type="protein sequence ID" value="MFC4134939.1"/>
    <property type="molecule type" value="Genomic_DNA"/>
</dbReference>
<evidence type="ECO:0000313" key="3">
    <source>
        <dbReference type="Proteomes" id="UP001595816"/>
    </source>
</evidence>
<dbReference type="Gene3D" id="3.40.50.1820">
    <property type="entry name" value="alpha/beta hydrolase"/>
    <property type="match status" value="1"/>
</dbReference>
<feature type="compositionally biased region" description="Low complexity" evidence="1">
    <location>
        <begin position="32"/>
        <end position="68"/>
    </location>
</feature>
<reference evidence="3" key="1">
    <citation type="journal article" date="2019" name="Int. J. Syst. Evol. Microbiol.">
        <title>The Global Catalogue of Microorganisms (GCM) 10K type strain sequencing project: providing services to taxonomists for standard genome sequencing and annotation.</title>
        <authorList>
            <consortium name="The Broad Institute Genomics Platform"/>
            <consortium name="The Broad Institute Genome Sequencing Center for Infectious Disease"/>
            <person name="Wu L."/>
            <person name="Ma J."/>
        </authorList>
    </citation>
    <scope>NUCLEOTIDE SEQUENCE [LARGE SCALE GENOMIC DNA]</scope>
    <source>
        <strain evidence="3">CGMCC 4.7289</strain>
    </source>
</reference>
<evidence type="ECO:0000313" key="2">
    <source>
        <dbReference type="EMBL" id="MFC4134939.1"/>
    </source>
</evidence>
<evidence type="ECO:0000256" key="1">
    <source>
        <dbReference type="SAM" id="MobiDB-lite"/>
    </source>
</evidence>
<dbReference type="SUPFAM" id="SSF53474">
    <property type="entry name" value="alpha/beta-Hydrolases"/>
    <property type="match status" value="1"/>
</dbReference>
<accession>A0ABV8LYQ1</accession>
<dbReference type="Proteomes" id="UP001595816">
    <property type="component" value="Unassembled WGS sequence"/>
</dbReference>
<dbReference type="RefSeq" id="WP_253762430.1">
    <property type="nucleotide sequence ID" value="NZ_JAMZDZ010000001.1"/>
</dbReference>